<reference evidence="1" key="2">
    <citation type="submission" date="2014-07" db="EMBL/GenBank/DDBJ databases">
        <authorList>
            <person name="Hull J."/>
        </authorList>
    </citation>
    <scope>NUCLEOTIDE SEQUENCE</scope>
</reference>
<organism evidence="1">
    <name type="scientific">Lygus hesperus</name>
    <name type="common">Western plant bug</name>
    <dbReference type="NCBI Taxonomy" id="30085"/>
    <lineage>
        <taxon>Eukaryota</taxon>
        <taxon>Metazoa</taxon>
        <taxon>Ecdysozoa</taxon>
        <taxon>Arthropoda</taxon>
        <taxon>Hexapoda</taxon>
        <taxon>Insecta</taxon>
        <taxon>Pterygota</taxon>
        <taxon>Neoptera</taxon>
        <taxon>Paraneoptera</taxon>
        <taxon>Hemiptera</taxon>
        <taxon>Heteroptera</taxon>
        <taxon>Panheteroptera</taxon>
        <taxon>Cimicomorpha</taxon>
        <taxon>Miridae</taxon>
        <taxon>Mirini</taxon>
        <taxon>Lygus</taxon>
    </lineage>
</organism>
<accession>A0A0A9ZJ89</accession>
<proteinExistence type="predicted"/>
<dbReference type="InterPro" id="IPR008042">
    <property type="entry name" value="Retrotrans_Pao"/>
</dbReference>
<name>A0A0A9ZJ89_LYGHE</name>
<gene>
    <name evidence="1" type="primary">botv_0</name>
    <name evidence="1" type="ORF">CM83_69</name>
</gene>
<protein>
    <submittedName>
        <fullName evidence="1">Exostosin-3</fullName>
    </submittedName>
</protein>
<dbReference type="AlphaFoldDB" id="A0A0A9ZJ89"/>
<evidence type="ECO:0000313" key="1">
    <source>
        <dbReference type="EMBL" id="JAG43355.1"/>
    </source>
</evidence>
<reference evidence="1" key="1">
    <citation type="journal article" date="2014" name="PLoS ONE">
        <title>Transcriptome-Based Identification of ABC Transporters in the Western Tarnished Plant Bug Lygus hesperus.</title>
        <authorList>
            <person name="Hull J.J."/>
            <person name="Chaney K."/>
            <person name="Geib S.M."/>
            <person name="Fabrick J.A."/>
            <person name="Brent C.S."/>
            <person name="Walsh D."/>
            <person name="Lavine L.C."/>
        </authorList>
    </citation>
    <scope>NUCLEOTIDE SEQUENCE</scope>
</reference>
<dbReference type="Pfam" id="PF05380">
    <property type="entry name" value="Peptidase_A17"/>
    <property type="match status" value="1"/>
</dbReference>
<dbReference type="EMBL" id="GBHO01000249">
    <property type="protein sequence ID" value="JAG43355.1"/>
    <property type="molecule type" value="Transcribed_RNA"/>
</dbReference>
<feature type="non-terminal residue" evidence="1">
    <location>
        <position position="1"/>
    </location>
</feature>
<sequence length="124" mass="14519">VQSFIEESTYIFSKACFDLRGWEYSDFTLVEPHHTPLLGLDWERRDDIIRLSLPDWENCSSEVTRRTILSTFQRIFDPIGISAPATLVPMILIQKTRASEMEIKSEFLAWFGEVEYLEQLSVNR</sequence>